<feature type="transmembrane region" description="Helical" evidence="1">
    <location>
        <begin position="120"/>
        <end position="141"/>
    </location>
</feature>
<accession>A0ABT1LJD9</accession>
<protein>
    <submittedName>
        <fullName evidence="2">YfhO family protein</fullName>
    </submittedName>
</protein>
<feature type="transmembrane region" description="Helical" evidence="1">
    <location>
        <begin position="291"/>
        <end position="309"/>
    </location>
</feature>
<dbReference type="PANTHER" id="PTHR38454:SF1">
    <property type="entry name" value="INTEGRAL MEMBRANE PROTEIN"/>
    <property type="match status" value="1"/>
</dbReference>
<feature type="transmembrane region" description="Helical" evidence="1">
    <location>
        <begin position="31"/>
        <end position="49"/>
    </location>
</feature>
<feature type="transmembrane region" description="Helical" evidence="1">
    <location>
        <begin position="248"/>
        <end position="270"/>
    </location>
</feature>
<name>A0ABT1LJD9_9HYPH</name>
<keyword evidence="1" id="KW-0812">Transmembrane</keyword>
<feature type="transmembrane region" description="Helical" evidence="1">
    <location>
        <begin position="197"/>
        <end position="228"/>
    </location>
</feature>
<organism evidence="2 3">
    <name type="scientific">Alsobacter ponti</name>
    <dbReference type="NCBI Taxonomy" id="2962936"/>
    <lineage>
        <taxon>Bacteria</taxon>
        <taxon>Pseudomonadati</taxon>
        <taxon>Pseudomonadota</taxon>
        <taxon>Alphaproteobacteria</taxon>
        <taxon>Hyphomicrobiales</taxon>
        <taxon>Alsobacteraceae</taxon>
        <taxon>Alsobacter</taxon>
    </lineage>
</organism>
<evidence type="ECO:0000256" key="1">
    <source>
        <dbReference type="SAM" id="Phobius"/>
    </source>
</evidence>
<keyword evidence="1" id="KW-1133">Transmembrane helix</keyword>
<feature type="transmembrane region" description="Helical" evidence="1">
    <location>
        <begin position="173"/>
        <end position="190"/>
    </location>
</feature>
<feature type="transmembrane region" description="Helical" evidence="1">
    <location>
        <begin position="148"/>
        <end position="167"/>
    </location>
</feature>
<feature type="transmembrane region" description="Helical" evidence="1">
    <location>
        <begin position="359"/>
        <end position="378"/>
    </location>
</feature>
<feature type="transmembrane region" description="Helical" evidence="1">
    <location>
        <begin position="398"/>
        <end position="414"/>
    </location>
</feature>
<comment type="caution">
    <text evidence="2">The sequence shown here is derived from an EMBL/GenBank/DDBJ whole genome shotgun (WGS) entry which is preliminary data.</text>
</comment>
<keyword evidence="1" id="KW-0472">Membrane</keyword>
<reference evidence="2 3" key="1">
    <citation type="submission" date="2022-07" db="EMBL/GenBank/DDBJ databases">
        <authorList>
            <person name="Li W.-J."/>
            <person name="Deng Q.-Q."/>
        </authorList>
    </citation>
    <scope>NUCLEOTIDE SEQUENCE [LARGE SCALE GENOMIC DNA]</scope>
    <source>
        <strain evidence="2 3">SYSU M60028</strain>
    </source>
</reference>
<evidence type="ECO:0000313" key="3">
    <source>
        <dbReference type="Proteomes" id="UP001205890"/>
    </source>
</evidence>
<dbReference type="PANTHER" id="PTHR38454">
    <property type="entry name" value="INTEGRAL MEMBRANE PROTEIN-RELATED"/>
    <property type="match status" value="1"/>
</dbReference>
<dbReference type="Proteomes" id="UP001205890">
    <property type="component" value="Unassembled WGS sequence"/>
</dbReference>
<dbReference type="InterPro" id="IPR018580">
    <property type="entry name" value="Uncharacterised_YfhO"/>
</dbReference>
<feature type="transmembrane region" description="Helical" evidence="1">
    <location>
        <begin position="435"/>
        <end position="458"/>
    </location>
</feature>
<evidence type="ECO:0000313" key="2">
    <source>
        <dbReference type="EMBL" id="MCP8940353.1"/>
    </source>
</evidence>
<dbReference type="RefSeq" id="WP_254744974.1">
    <property type="nucleotide sequence ID" value="NZ_JANCLU010000020.1"/>
</dbReference>
<keyword evidence="3" id="KW-1185">Reference proteome</keyword>
<feature type="transmembrane region" description="Helical" evidence="1">
    <location>
        <begin position="464"/>
        <end position="483"/>
    </location>
</feature>
<gene>
    <name evidence="2" type="ORF">NK718_17640</name>
</gene>
<feature type="transmembrane region" description="Helical" evidence="1">
    <location>
        <begin position="490"/>
        <end position="508"/>
    </location>
</feature>
<sequence length="816" mass="89235">MSQPSPDDPASTPGTPPASPALRAAWTRREWALAALAVLVFWACAALAWRQAGAVVPWDSKNHFYPMLRYLASSLAQGEWPLWNPYHFSGHPTVADPQSLLFTPTMVLFAWLDPAPSMELFDLVVFAHLLLPAFAMLALFARRGWRPAGAVIAAMVIVLGGSAAARLQHTGMIFSYSFFLPALLFLEIALERRSFRFGLLFSLLAALMAVGRDQVAFLCCMAIVWAVLSQALDQPRPWRWLAGRLPLLTVMGVGMVALLAVPALLTMQFLMESNRPQFAYGVAAMNSMPPSSLATLLAPNVFGSLNWTYDYWGPMWDTVPEGTYTDRAVNYLFAGTIPLVMLLWQGVARGRLLARELRFPLGLGLAALVYALGRYTPVFELLFDHVPGIDLYRRPADATFHINIALAWCAGYCVHRYVADGGAALATARPWLRRALPAAAVAAVLALAGAGLAFSWRVGHAQQAAVQLVVFTAIALVGLSVVASRVSPRGRAVAAALLVAATGAELVWRNAASSLNAEPASRYSVYEQLSPSDFAGLTTLKRELDERHARGERPRVEILGLGGAWQNASMVLGIEDTVGYNALRIAEYERAVGSGENAVELGLRQFPGTFRGYRCDLASLLGLEYLVLDRPVEKLPRHFPRVRNATLLHASPTLYIYRLAPAAPRAYVATRVKPVELDDALDNQEVPEFDRDSEALIAAEDFDTLSQRYPAEAEASGDVAHTGVDILRYRRNSVSLKVRTDLPGVLVLHDLYYPGWTATVDGKPVPVLRANLLFRGVEVGRGEHRVEFTFQPLSAENLLLAATDLVRREEGDAATE</sequence>
<dbReference type="Pfam" id="PF09586">
    <property type="entry name" value="YfhO"/>
    <property type="match status" value="1"/>
</dbReference>
<proteinExistence type="predicted"/>
<dbReference type="EMBL" id="JANCLU010000020">
    <property type="protein sequence ID" value="MCP8940353.1"/>
    <property type="molecule type" value="Genomic_DNA"/>
</dbReference>
<feature type="transmembrane region" description="Helical" evidence="1">
    <location>
        <begin position="329"/>
        <end position="347"/>
    </location>
</feature>